<reference evidence="1" key="1">
    <citation type="submission" date="2019-11" db="EMBL/GenBank/DDBJ databases">
        <authorList>
            <person name="Feng L."/>
        </authorList>
    </citation>
    <scope>NUCLEOTIDE SEQUENCE</scope>
    <source>
        <strain evidence="1">CramosumLFYP8</strain>
    </source>
</reference>
<name>A0A6N2Y089_9FIRM</name>
<protein>
    <submittedName>
        <fullName evidence="1">Uncharacterized protein</fullName>
    </submittedName>
</protein>
<accession>A0A6N2Y089</accession>
<organism evidence="1">
    <name type="scientific">Thomasclavelia ramosa</name>
    <dbReference type="NCBI Taxonomy" id="1547"/>
    <lineage>
        <taxon>Bacteria</taxon>
        <taxon>Bacillati</taxon>
        <taxon>Bacillota</taxon>
        <taxon>Erysipelotrichia</taxon>
        <taxon>Erysipelotrichales</taxon>
        <taxon>Coprobacillaceae</taxon>
        <taxon>Thomasclavelia</taxon>
    </lineage>
</organism>
<sequence length="53" mass="6046">MGEAEFNDCQNIGIKEEMTKVMKILLYIESLGYILSDFDKGCIFGILQRNKQG</sequence>
<dbReference type="EMBL" id="CACRTL010000008">
    <property type="protein sequence ID" value="VYT59642.1"/>
    <property type="molecule type" value="Genomic_DNA"/>
</dbReference>
<evidence type="ECO:0000313" key="1">
    <source>
        <dbReference type="EMBL" id="VYT59642.1"/>
    </source>
</evidence>
<proteinExistence type="predicted"/>
<dbReference type="RefSeq" id="WP_156635100.1">
    <property type="nucleotide sequence ID" value="NZ_CACRTL010000008.1"/>
</dbReference>
<dbReference type="AlphaFoldDB" id="A0A6N2Y089"/>
<gene>
    <name evidence="1" type="ORF">CRLFYP8_01162</name>
</gene>